<keyword evidence="2 3" id="KW-0694">RNA-binding</keyword>
<dbReference type="EMBL" id="WOCE01000019">
    <property type="protein sequence ID" value="KAE9592799.1"/>
    <property type="molecule type" value="Genomic_DNA"/>
</dbReference>
<dbReference type="Proteomes" id="UP000447434">
    <property type="component" value="Chromosome 19"/>
</dbReference>
<organism evidence="5 6">
    <name type="scientific">Lupinus albus</name>
    <name type="common">White lupine</name>
    <name type="synonym">Lupinus termis</name>
    <dbReference type="NCBI Taxonomy" id="3870"/>
    <lineage>
        <taxon>Eukaryota</taxon>
        <taxon>Viridiplantae</taxon>
        <taxon>Streptophyta</taxon>
        <taxon>Embryophyta</taxon>
        <taxon>Tracheophyta</taxon>
        <taxon>Spermatophyta</taxon>
        <taxon>Magnoliopsida</taxon>
        <taxon>eudicotyledons</taxon>
        <taxon>Gunneridae</taxon>
        <taxon>Pentapetalae</taxon>
        <taxon>rosids</taxon>
        <taxon>fabids</taxon>
        <taxon>Fabales</taxon>
        <taxon>Fabaceae</taxon>
        <taxon>Papilionoideae</taxon>
        <taxon>50 kb inversion clade</taxon>
        <taxon>genistoids sensu lato</taxon>
        <taxon>core genistoids</taxon>
        <taxon>Genisteae</taxon>
        <taxon>Lupinus</taxon>
    </lineage>
</organism>
<dbReference type="Gene3D" id="3.30.160.20">
    <property type="match status" value="1"/>
</dbReference>
<gene>
    <name evidence="5" type="ORF">Lalb_Chr19g0133031</name>
</gene>
<dbReference type="PROSITE" id="PS50137">
    <property type="entry name" value="DS_RBD"/>
    <property type="match status" value="1"/>
</dbReference>
<reference evidence="6" key="1">
    <citation type="journal article" date="2020" name="Nat. Commun.">
        <title>Genome sequence of the cluster root forming white lupin.</title>
        <authorList>
            <person name="Hufnagel B."/>
            <person name="Marques A."/>
            <person name="Soriano A."/>
            <person name="Marques L."/>
            <person name="Divol F."/>
            <person name="Doumas P."/>
            <person name="Sallet E."/>
            <person name="Mancinotti D."/>
            <person name="Carrere S."/>
            <person name="Marande W."/>
            <person name="Arribat S."/>
            <person name="Keller J."/>
            <person name="Huneau C."/>
            <person name="Blein T."/>
            <person name="Aime D."/>
            <person name="Laguerre M."/>
            <person name="Taylor J."/>
            <person name="Schubert V."/>
            <person name="Nelson M."/>
            <person name="Geu-Flores F."/>
            <person name="Crespi M."/>
            <person name="Gallardo-Guerrero K."/>
            <person name="Delaux P.-M."/>
            <person name="Salse J."/>
            <person name="Berges H."/>
            <person name="Guyot R."/>
            <person name="Gouzy J."/>
            <person name="Peret B."/>
        </authorList>
    </citation>
    <scope>NUCLEOTIDE SEQUENCE [LARGE SCALE GENOMIC DNA]</scope>
    <source>
        <strain evidence="6">cv. Amiga</strain>
    </source>
</reference>
<dbReference type="PANTHER" id="PTHR46031">
    <property type="match status" value="1"/>
</dbReference>
<evidence type="ECO:0000256" key="3">
    <source>
        <dbReference type="PROSITE-ProRule" id="PRU00266"/>
    </source>
</evidence>
<sequence length="182" mass="20806">MAVFDFDNCLMINTQFIRPETGHPRKSQLQNYARRSNPDPSIFSSKTEAEQSVAEVPLMSLSIDISEKAICILFIQGECSSSFKNKLQELTQRKCFGKPTYKTTQSGYPNMPTFFSTVEVESMEFHGKAAKSKKEAQQNAANVAYLALKECKFVFPYSMVCIYVFSIMHKNLFEDKILIFHH</sequence>
<evidence type="ECO:0000313" key="6">
    <source>
        <dbReference type="Proteomes" id="UP000447434"/>
    </source>
</evidence>
<comment type="caution">
    <text evidence="5">The sequence shown here is derived from an EMBL/GenBank/DDBJ whole genome shotgun (WGS) entry which is preliminary data.</text>
</comment>
<protein>
    <submittedName>
        <fullName evidence="5">Putative double-stranded RNA-binding domain-containing protein</fullName>
    </submittedName>
</protein>
<keyword evidence="6" id="KW-1185">Reference proteome</keyword>
<dbReference type="Pfam" id="PF00035">
    <property type="entry name" value="dsrm"/>
    <property type="match status" value="1"/>
</dbReference>
<keyword evidence="1" id="KW-0677">Repeat</keyword>
<evidence type="ECO:0000256" key="2">
    <source>
        <dbReference type="ARBA" id="ARBA00022884"/>
    </source>
</evidence>
<dbReference type="OrthoDB" id="5274873at2759"/>
<dbReference type="PANTHER" id="PTHR46031:SF31">
    <property type="entry name" value="DOUBLE-STRANDED RNA-BINDING PROTEIN 1-LIKE"/>
    <property type="match status" value="1"/>
</dbReference>
<dbReference type="GO" id="GO:0003723">
    <property type="term" value="F:RNA binding"/>
    <property type="evidence" value="ECO:0007669"/>
    <property type="project" value="UniProtKB-UniRule"/>
</dbReference>
<dbReference type="AlphaFoldDB" id="A0A6A4NZK0"/>
<evidence type="ECO:0000256" key="1">
    <source>
        <dbReference type="ARBA" id="ARBA00022737"/>
    </source>
</evidence>
<dbReference type="InterPro" id="IPR014720">
    <property type="entry name" value="dsRBD_dom"/>
</dbReference>
<feature type="domain" description="DRBM" evidence="4">
    <location>
        <begin position="82"/>
        <end position="150"/>
    </location>
</feature>
<accession>A0A6A4NZK0</accession>
<proteinExistence type="predicted"/>
<evidence type="ECO:0000259" key="4">
    <source>
        <dbReference type="PROSITE" id="PS50137"/>
    </source>
</evidence>
<evidence type="ECO:0000313" key="5">
    <source>
        <dbReference type="EMBL" id="KAE9592799.1"/>
    </source>
</evidence>
<dbReference type="SUPFAM" id="SSF54768">
    <property type="entry name" value="dsRNA-binding domain-like"/>
    <property type="match status" value="1"/>
</dbReference>
<dbReference type="SMART" id="SM00358">
    <property type="entry name" value="DSRM"/>
    <property type="match status" value="1"/>
</dbReference>
<name>A0A6A4NZK0_LUPAL</name>